<keyword evidence="1" id="KW-0472">Membrane</keyword>
<keyword evidence="3" id="KW-1185">Reference proteome</keyword>
<accession>A0A846YSZ0</accession>
<feature type="transmembrane region" description="Helical" evidence="1">
    <location>
        <begin position="38"/>
        <end position="57"/>
    </location>
</feature>
<sequence length="137" mass="14811">MAAESSRPADEDSLPPAIWVGAALVVATLGALTRPFEWAATGVVVIAAGVVLVYAVRRPSEPISPGPRLRNGLLLWTLLLLAVSGWELFALSRQESWTVPDQSHPTLSTLLDPALEQGPGRWAGWLIWLAAGWRLLR</sequence>
<evidence type="ECO:0000313" key="3">
    <source>
        <dbReference type="Proteomes" id="UP000570678"/>
    </source>
</evidence>
<keyword evidence="1" id="KW-1133">Transmembrane helix</keyword>
<proteinExistence type="predicted"/>
<name>A0A846YSZ0_9NOCA</name>
<evidence type="ECO:0000256" key="1">
    <source>
        <dbReference type="SAM" id="Phobius"/>
    </source>
</evidence>
<organism evidence="2 3">
    <name type="scientific">Nocardia flavorosea</name>
    <dbReference type="NCBI Taxonomy" id="53429"/>
    <lineage>
        <taxon>Bacteria</taxon>
        <taxon>Bacillati</taxon>
        <taxon>Actinomycetota</taxon>
        <taxon>Actinomycetes</taxon>
        <taxon>Mycobacteriales</taxon>
        <taxon>Nocardiaceae</taxon>
        <taxon>Nocardia</taxon>
    </lineage>
</organism>
<comment type="caution">
    <text evidence="2">The sequence shown here is derived from an EMBL/GenBank/DDBJ whole genome shotgun (WGS) entry which is preliminary data.</text>
</comment>
<feature type="transmembrane region" description="Helical" evidence="1">
    <location>
        <begin position="69"/>
        <end position="89"/>
    </location>
</feature>
<evidence type="ECO:0000313" key="2">
    <source>
        <dbReference type="EMBL" id="NKY60099.1"/>
    </source>
</evidence>
<keyword evidence="1" id="KW-0812">Transmembrane</keyword>
<feature type="transmembrane region" description="Helical" evidence="1">
    <location>
        <begin position="12"/>
        <end position="32"/>
    </location>
</feature>
<dbReference type="Proteomes" id="UP000570678">
    <property type="component" value="Unassembled WGS sequence"/>
</dbReference>
<gene>
    <name evidence="2" type="ORF">HGA15_28945</name>
</gene>
<dbReference type="RefSeq" id="WP_062972721.1">
    <property type="nucleotide sequence ID" value="NZ_JAAXOT010000020.1"/>
</dbReference>
<dbReference type="EMBL" id="JAAXOT010000020">
    <property type="protein sequence ID" value="NKY60099.1"/>
    <property type="molecule type" value="Genomic_DNA"/>
</dbReference>
<reference evidence="2 3" key="1">
    <citation type="submission" date="2020-04" db="EMBL/GenBank/DDBJ databases">
        <title>MicrobeNet Type strains.</title>
        <authorList>
            <person name="Nicholson A.C."/>
        </authorList>
    </citation>
    <scope>NUCLEOTIDE SEQUENCE [LARGE SCALE GENOMIC DNA]</scope>
    <source>
        <strain evidence="2 3">JCM 3332</strain>
    </source>
</reference>
<protein>
    <submittedName>
        <fullName evidence="2">Uncharacterized protein</fullName>
    </submittedName>
</protein>
<dbReference type="AlphaFoldDB" id="A0A846YSZ0"/>